<feature type="region of interest" description="Disordered" evidence="1">
    <location>
        <begin position="479"/>
        <end position="529"/>
    </location>
</feature>
<dbReference type="EMBL" id="JBEFKJ010000018">
    <property type="protein sequence ID" value="KAL2041215.1"/>
    <property type="molecule type" value="Genomic_DNA"/>
</dbReference>
<feature type="region of interest" description="Disordered" evidence="1">
    <location>
        <begin position="801"/>
        <end position="831"/>
    </location>
</feature>
<sequence>MAPLHCCGFRRSLSPEPEPVRLVEASQTTRGRFPLSSHASSTELTDVRPIREIFASASKDECFNKTPAEIAYGLRSRRGRESGIEHSESSRHLHKVASQVRKRMSRDSGISRRSSKKTLRSSLSTEDIERRNELKRARQQRVEDDILEDLTASDNSYDEDAVPIKTPMATWGRHEGAIQISPKHLGKALRRSDDQSRTSYTELKQRDISQAYAPKSAAVALSQMLTQRASHLSGGSDDQVANALAESPKRQRSAKKYIFNEEDTPKKVAESRTPSPLTRANTVIRVAPSTKSTKPTEKAFKNPAFLDTLETPPSPDLIPTRLESISDSVAGRDWRLSFSETCKGSPAELSVFHNPRAGAPLAPVYDTKIRPASEQWLHGASGLLGPNIHQRHISHEDTANAGKGSHHYNTRSEEMGFGGTDGEDDSPPESACMIARTRNHSEGSEAGHLYNMHIPQRLASKSLLPSASLLQLQEPHRKRSYTCGDSADFSAKPRRQASTPEIITPKIPMAWDNPGRRTTSSIYSSQPESLLSSRRNSVLGITSLQDRVQQFKDRQASDNIVSVSPKRMKSVDLERLERRTGSTSFHSSNESLTNKELAAAERRISSLPRANNLPKNSRFKEDLDQISAELARTNPLRRRFSYLDGSGDWRSPSVSPSIDETTSIWEKALREHSREDAALSHTRPGSYSPDPDHLGPMDVGPRTEATSSRRPSARTPLFRGQNHLSVGADHGPSLQARLAAYKLPTYVQTPKKRPLLDESKRSTSAYPKGSWARYPSHSRPERSSSPAGLQDQVIARDFADMTHTNTPDSSPSRQSPKPDGTKKRKSMSFGKNVMTSLTRLYKSQSQEMQRMLANESRGHRSSISHGGMVEYPELEMLGSLSSPMPNLDIETEMELEEIMRSEIRAKAGGSRIIAPPNSEADQDAKGWSSLYEDCVVPPSPSLLGNSAAASRVELGGSRDAEAVRLEDGGSRTRKGGESGSSELRASTLDFKRSLEVHEGAARERVLGLVKRLSV</sequence>
<evidence type="ECO:0000256" key="1">
    <source>
        <dbReference type="SAM" id="MobiDB-lite"/>
    </source>
</evidence>
<feature type="compositionally biased region" description="Basic residues" evidence="1">
    <location>
        <begin position="92"/>
        <end position="104"/>
    </location>
</feature>
<feature type="region of interest" description="Disordered" evidence="1">
    <location>
        <begin position="955"/>
        <end position="988"/>
    </location>
</feature>
<proteinExistence type="predicted"/>
<gene>
    <name evidence="2" type="ORF">N7G274_006160</name>
</gene>
<evidence type="ECO:0000313" key="3">
    <source>
        <dbReference type="Proteomes" id="UP001590950"/>
    </source>
</evidence>
<feature type="compositionally biased region" description="Polar residues" evidence="1">
    <location>
        <begin position="802"/>
        <end position="815"/>
    </location>
</feature>
<protein>
    <submittedName>
        <fullName evidence="2">Uncharacterized protein</fullName>
    </submittedName>
</protein>
<feature type="region of interest" description="Disordered" evidence="1">
    <location>
        <begin position="672"/>
        <end position="730"/>
    </location>
</feature>
<keyword evidence="3" id="KW-1185">Reference proteome</keyword>
<reference evidence="2 3" key="1">
    <citation type="submission" date="2024-09" db="EMBL/GenBank/DDBJ databases">
        <title>Rethinking Asexuality: The Enigmatic Case of Functional Sexual Genes in Lepraria (Stereocaulaceae).</title>
        <authorList>
            <person name="Doellman M."/>
            <person name="Sun Y."/>
            <person name="Barcenas-Pena A."/>
            <person name="Lumbsch H.T."/>
            <person name="Grewe F."/>
        </authorList>
    </citation>
    <scope>NUCLEOTIDE SEQUENCE [LARGE SCALE GENOMIC DNA]</scope>
    <source>
        <strain evidence="2 3">Mercado 3170</strain>
    </source>
</reference>
<feature type="compositionally biased region" description="Polar residues" evidence="1">
    <location>
        <begin position="516"/>
        <end position="529"/>
    </location>
</feature>
<accession>A0ABR4A6W7</accession>
<feature type="compositionally biased region" description="Basic and acidic residues" evidence="1">
    <location>
        <begin position="81"/>
        <end position="91"/>
    </location>
</feature>
<feature type="compositionally biased region" description="Basic and acidic residues" evidence="1">
    <location>
        <begin position="127"/>
        <end position="138"/>
    </location>
</feature>
<evidence type="ECO:0000313" key="2">
    <source>
        <dbReference type="EMBL" id="KAL2041215.1"/>
    </source>
</evidence>
<name>A0ABR4A6W7_9LECA</name>
<feature type="region of interest" description="Disordered" evidence="1">
    <location>
        <begin position="230"/>
        <end position="281"/>
    </location>
</feature>
<dbReference type="Proteomes" id="UP001590950">
    <property type="component" value="Unassembled WGS sequence"/>
</dbReference>
<feature type="region of interest" description="Disordered" evidence="1">
    <location>
        <begin position="752"/>
        <end position="789"/>
    </location>
</feature>
<feature type="region of interest" description="Disordered" evidence="1">
    <location>
        <begin position="81"/>
        <end position="138"/>
    </location>
</feature>
<feature type="compositionally biased region" description="Polar residues" evidence="1">
    <location>
        <begin position="272"/>
        <end position="281"/>
    </location>
</feature>
<organism evidence="2 3">
    <name type="scientific">Stereocaulon virgatum</name>
    <dbReference type="NCBI Taxonomy" id="373712"/>
    <lineage>
        <taxon>Eukaryota</taxon>
        <taxon>Fungi</taxon>
        <taxon>Dikarya</taxon>
        <taxon>Ascomycota</taxon>
        <taxon>Pezizomycotina</taxon>
        <taxon>Lecanoromycetes</taxon>
        <taxon>OSLEUM clade</taxon>
        <taxon>Lecanoromycetidae</taxon>
        <taxon>Lecanorales</taxon>
        <taxon>Lecanorineae</taxon>
        <taxon>Stereocaulaceae</taxon>
        <taxon>Stereocaulon</taxon>
    </lineage>
</organism>
<feature type="compositionally biased region" description="Basic and acidic residues" evidence="1">
    <location>
        <begin position="956"/>
        <end position="976"/>
    </location>
</feature>
<comment type="caution">
    <text evidence="2">The sequence shown here is derived from an EMBL/GenBank/DDBJ whole genome shotgun (WGS) entry which is preliminary data.</text>
</comment>